<dbReference type="VEuPathDB" id="FungiDB:jhhlp_004827"/>
<evidence type="ECO:0000313" key="3">
    <source>
        <dbReference type="EMBL" id="PKS08774.1"/>
    </source>
</evidence>
<proteinExistence type="predicted"/>
<feature type="domain" description="Heterokaryon incompatibility" evidence="2">
    <location>
        <begin position="250"/>
        <end position="343"/>
    </location>
</feature>
<evidence type="ECO:0000256" key="1">
    <source>
        <dbReference type="SAM" id="MobiDB-lite"/>
    </source>
</evidence>
<gene>
    <name evidence="3" type="ORF">jhhlp_004827</name>
</gene>
<accession>A0A2N3N8N7</accession>
<name>A0A2N3N8N7_9PEZI</name>
<dbReference type="PANTHER" id="PTHR33112">
    <property type="entry name" value="DOMAIN PROTEIN, PUTATIVE-RELATED"/>
    <property type="match status" value="1"/>
</dbReference>
<keyword evidence="4" id="KW-1185">Reference proteome</keyword>
<protein>
    <recommendedName>
        <fullName evidence="2">Heterokaryon incompatibility domain-containing protein</fullName>
    </recommendedName>
</protein>
<feature type="region of interest" description="Disordered" evidence="1">
    <location>
        <begin position="474"/>
        <end position="505"/>
    </location>
</feature>
<dbReference type="PANTHER" id="PTHR33112:SF16">
    <property type="entry name" value="HETEROKARYON INCOMPATIBILITY DOMAIN-CONTAINING PROTEIN"/>
    <property type="match status" value="1"/>
</dbReference>
<evidence type="ECO:0000313" key="4">
    <source>
        <dbReference type="Proteomes" id="UP000233524"/>
    </source>
</evidence>
<evidence type="ECO:0000259" key="2">
    <source>
        <dbReference type="Pfam" id="PF06985"/>
    </source>
</evidence>
<dbReference type="Proteomes" id="UP000233524">
    <property type="component" value="Unassembled WGS sequence"/>
</dbReference>
<dbReference type="STRING" id="41688.A0A2N3N8N7"/>
<comment type="caution">
    <text evidence="3">The sequence shown here is derived from an EMBL/GenBank/DDBJ whole genome shotgun (WGS) entry which is preliminary data.</text>
</comment>
<organism evidence="3 4">
    <name type="scientific">Lomentospora prolificans</name>
    <dbReference type="NCBI Taxonomy" id="41688"/>
    <lineage>
        <taxon>Eukaryota</taxon>
        <taxon>Fungi</taxon>
        <taxon>Dikarya</taxon>
        <taxon>Ascomycota</taxon>
        <taxon>Pezizomycotina</taxon>
        <taxon>Sordariomycetes</taxon>
        <taxon>Hypocreomycetidae</taxon>
        <taxon>Microascales</taxon>
        <taxon>Microascaceae</taxon>
        <taxon>Lomentospora</taxon>
    </lineage>
</organism>
<reference evidence="3 4" key="1">
    <citation type="journal article" date="2017" name="G3 (Bethesda)">
        <title>First Draft Genome Sequence of the Pathogenic Fungus Lomentospora prolificans (Formerly Scedosporium prolificans).</title>
        <authorList>
            <person name="Luo R."/>
            <person name="Zimin A."/>
            <person name="Workman R."/>
            <person name="Fan Y."/>
            <person name="Pertea G."/>
            <person name="Grossman N."/>
            <person name="Wear M.P."/>
            <person name="Jia B."/>
            <person name="Miller H."/>
            <person name="Casadevall A."/>
            <person name="Timp W."/>
            <person name="Zhang S.X."/>
            <person name="Salzberg S.L."/>
        </authorList>
    </citation>
    <scope>NUCLEOTIDE SEQUENCE [LARGE SCALE GENOMIC DNA]</scope>
    <source>
        <strain evidence="3 4">JHH-5317</strain>
    </source>
</reference>
<sequence length="932" mass="106572">MRQFQLPRLFLVHQRPSPAHHLKFAPTAPSSIEDALEKAHLTYENARRELNNRRIASFRSRSGLAYLRDFYFVTSLGSRLSEKRECKLCDFLRLHAADPDKRSYKLLAICSSDSCVFEALRRDSKGRWKSRKWDDMEYNVFLAVVPEVEGIPKTGLPLRWLETDLMKQGCIYRLTEQAEEEDGKRIALPGDMGPTIDPLLAGYWRYICRTSHLACCAPKKPPGATLRGFRVINCVKNPIRVEDIPWGEKYVALSYVWGDSTEKWPQTLKDAVMLTKMMGERYLWVDRLCIDQSEPDEKMYLISKMDAIYAGAEFTIVNAAGDARTGLPGVWKTPRKVQPRVELELPKGKQPAWAAEFPDDPYMECFNVSESEYMNEVEGHSEWLDIYRHGLKSTMKIVLDEMTDLESISEECRARKYDIPVEQVEYHESSAKELGLSFDVYMERAHEFASRIGIPFSELMPHLMMESARKASHPFAQGEPLPPIMPKRSTTTTNPSKPAKPLPPGKVPGKLILVSTMQDPRVSIRNSKWATRGWTYQEGVLSNRCLVFTEEQMYWECRGMAVSESLTLPIPAFHVPSKRNDYWHFADYMLSGILEGDMHRVPEFQYGFQSGDAGDVSDQVERLDGHIRSFTSRELTNAEDAWNAFMGIASTYANPDGLAMILGIPVWAGTFSYGNPGLKHSFAMSMSVWSHVGKRIEPRSEMYCADCVRLSKFPSWTWIGWQGRVDFNGDNTDHDPDDSDDLGDDDYGGDRAHTDFFMAQLAPGWTGSINRIWSADLTLSSDDGKESTILSGSIPMDFIDPRKKWLLTIKDALVLKHLYLMHSSNQREWRRLMGKLVELRLSVPYTEHELTDAHKSGEMVTVLIYASTTPFVWDGRARFLILRRVDNSGERWERIGRLVLSMEEHLMAKYKSDRAMIDDLPVKKFGRDLVLV</sequence>
<dbReference type="Pfam" id="PF06985">
    <property type="entry name" value="HET"/>
    <property type="match status" value="1"/>
</dbReference>
<dbReference type="AlphaFoldDB" id="A0A2N3N8N7"/>
<dbReference type="InParanoid" id="A0A2N3N8N7"/>
<dbReference type="OrthoDB" id="5428863at2759"/>
<dbReference type="EMBL" id="NLAX01000094">
    <property type="protein sequence ID" value="PKS08774.1"/>
    <property type="molecule type" value="Genomic_DNA"/>
</dbReference>
<dbReference type="InterPro" id="IPR010730">
    <property type="entry name" value="HET"/>
</dbReference>